<reference evidence="2" key="1">
    <citation type="journal article" date="2015" name="PeerJ">
        <title>First genomic representation of candidate bacterial phylum KSB3 points to enhanced environmental sensing as a trigger of wastewater bulking.</title>
        <authorList>
            <person name="Sekiguchi Y."/>
            <person name="Ohashi A."/>
            <person name="Parks D.H."/>
            <person name="Yamauchi T."/>
            <person name="Tyson G.W."/>
            <person name="Hugenholtz P."/>
        </authorList>
    </citation>
    <scope>NUCLEOTIDE SEQUENCE [LARGE SCALE GENOMIC DNA]</scope>
</reference>
<dbReference type="InterPro" id="IPR036061">
    <property type="entry name" value="CheW-like_dom_sf"/>
</dbReference>
<feature type="domain" description="CheW-like" evidence="1">
    <location>
        <begin position="7"/>
        <end position="154"/>
    </location>
</feature>
<organism evidence="2">
    <name type="scientific">Vecturithrix granuli</name>
    <dbReference type="NCBI Taxonomy" id="1499967"/>
    <lineage>
        <taxon>Bacteria</taxon>
        <taxon>Candidatus Moduliflexota</taxon>
        <taxon>Candidatus Vecturitrichia</taxon>
        <taxon>Candidatus Vecturitrichales</taxon>
        <taxon>Candidatus Vecturitrichaceae</taxon>
        <taxon>Candidatus Vecturithrix</taxon>
    </lineage>
</organism>
<evidence type="ECO:0000313" key="2">
    <source>
        <dbReference type="EMBL" id="GAK57106.1"/>
    </source>
</evidence>
<dbReference type="AlphaFoldDB" id="A0A081BXQ1"/>
<dbReference type="EMBL" id="DF820465">
    <property type="protein sequence ID" value="GAK57106.1"/>
    <property type="molecule type" value="Genomic_DNA"/>
</dbReference>
<gene>
    <name evidence="2" type="ORF">U27_04070</name>
</gene>
<dbReference type="Proteomes" id="UP000030661">
    <property type="component" value="Unassembled WGS sequence"/>
</dbReference>
<dbReference type="GO" id="GO:0006935">
    <property type="term" value="P:chemotaxis"/>
    <property type="evidence" value="ECO:0007669"/>
    <property type="project" value="InterPro"/>
</dbReference>
<dbReference type="SMART" id="SM00260">
    <property type="entry name" value="CheW"/>
    <property type="match status" value="1"/>
</dbReference>
<dbReference type="Gene3D" id="2.30.30.40">
    <property type="entry name" value="SH3 Domains"/>
    <property type="match status" value="1"/>
</dbReference>
<dbReference type="Gene3D" id="2.40.50.180">
    <property type="entry name" value="CheA-289, Domain 4"/>
    <property type="match status" value="1"/>
</dbReference>
<accession>A0A081BXQ1</accession>
<proteinExistence type="predicted"/>
<dbReference type="Pfam" id="PF01584">
    <property type="entry name" value="CheW"/>
    <property type="match status" value="1"/>
</dbReference>
<dbReference type="GO" id="GO:0007165">
    <property type="term" value="P:signal transduction"/>
    <property type="evidence" value="ECO:0007669"/>
    <property type="project" value="InterPro"/>
</dbReference>
<sequence>MSIALHTKELAIFSIDHFTFGVETNQIQEILTVKLSDFPGKTDPALPFRVLQYRQQSLPVFDLRRRFCLTPLAVEVLQQDFPSSLITFYAAGLLAACSVTSVEDMITVSSHSLKSVPAVLTKIAYKNHVWGFYEISGNLLPLIDLERIISPQDIDLYTAFLSGLEAESGLKRRF</sequence>
<evidence type="ECO:0000313" key="3">
    <source>
        <dbReference type="Proteomes" id="UP000030661"/>
    </source>
</evidence>
<name>A0A081BXQ1_VECG1</name>
<protein>
    <submittedName>
        <fullName evidence="2">Chemotaxis signal transduction protein</fullName>
    </submittedName>
</protein>
<dbReference type="STRING" id="1499967.U27_04070"/>
<evidence type="ECO:0000259" key="1">
    <source>
        <dbReference type="PROSITE" id="PS50851"/>
    </source>
</evidence>
<dbReference type="SUPFAM" id="SSF50341">
    <property type="entry name" value="CheW-like"/>
    <property type="match status" value="1"/>
</dbReference>
<keyword evidence="3" id="KW-1185">Reference proteome</keyword>
<dbReference type="InterPro" id="IPR002545">
    <property type="entry name" value="CheW-lke_dom"/>
</dbReference>
<dbReference type="HOGENOM" id="CLU_1537080_0_0_0"/>
<dbReference type="PROSITE" id="PS50851">
    <property type="entry name" value="CHEW"/>
    <property type="match status" value="1"/>
</dbReference>